<evidence type="ECO:0000313" key="3">
    <source>
        <dbReference type="EMBL" id="WNQ11793.1"/>
    </source>
</evidence>
<keyword evidence="4" id="KW-1185">Reference proteome</keyword>
<protein>
    <recommendedName>
        <fullName evidence="5">Alpha-L-fucosidase</fullName>
    </recommendedName>
</protein>
<dbReference type="InterPro" id="IPR054363">
    <property type="entry name" value="GH95_cat"/>
</dbReference>
<dbReference type="InterPro" id="IPR008928">
    <property type="entry name" value="6-hairpin_glycosidase_sf"/>
</dbReference>
<accession>A0AA96LEZ9</accession>
<feature type="domain" description="Glycosyl hydrolase family 95 catalytic" evidence="2">
    <location>
        <begin position="270"/>
        <end position="574"/>
    </location>
</feature>
<gene>
    <name evidence="3" type="ORF">MJA45_01690</name>
</gene>
<evidence type="ECO:0000313" key="4">
    <source>
        <dbReference type="Proteomes" id="UP001305702"/>
    </source>
</evidence>
<evidence type="ECO:0008006" key="5">
    <source>
        <dbReference type="Google" id="ProtNLM"/>
    </source>
</evidence>
<dbReference type="Pfam" id="PF22124">
    <property type="entry name" value="Glyco_hydro_95_cat"/>
    <property type="match status" value="1"/>
</dbReference>
<dbReference type="Gene3D" id="1.50.10.10">
    <property type="match status" value="1"/>
</dbReference>
<dbReference type="GO" id="GO:0004560">
    <property type="term" value="F:alpha-L-fucosidase activity"/>
    <property type="evidence" value="ECO:0007669"/>
    <property type="project" value="TreeGrafter"/>
</dbReference>
<dbReference type="RefSeq" id="WP_315605567.1">
    <property type="nucleotide sequence ID" value="NZ_CP130318.1"/>
</dbReference>
<name>A0AA96LEZ9_9BACL</name>
<organism evidence="3 4">
    <name type="scientific">Paenibacillus aurantius</name>
    <dbReference type="NCBI Taxonomy" id="2918900"/>
    <lineage>
        <taxon>Bacteria</taxon>
        <taxon>Bacillati</taxon>
        <taxon>Bacillota</taxon>
        <taxon>Bacilli</taxon>
        <taxon>Bacillales</taxon>
        <taxon>Paenibacillaceae</taxon>
        <taxon>Paenibacillus</taxon>
    </lineage>
</organism>
<proteinExistence type="predicted"/>
<dbReference type="EMBL" id="CP130318">
    <property type="protein sequence ID" value="WNQ11793.1"/>
    <property type="molecule type" value="Genomic_DNA"/>
</dbReference>
<dbReference type="InterPro" id="IPR012341">
    <property type="entry name" value="6hp_glycosidase-like_sf"/>
</dbReference>
<dbReference type="InterPro" id="IPR049053">
    <property type="entry name" value="AFCA-like_C"/>
</dbReference>
<dbReference type="PANTHER" id="PTHR31084:SF0">
    <property type="entry name" value="ALPHA-L-FUCOSIDASE 2"/>
    <property type="match status" value="1"/>
</dbReference>
<dbReference type="PANTHER" id="PTHR31084">
    <property type="entry name" value="ALPHA-L-FUCOSIDASE 2"/>
    <property type="match status" value="1"/>
</dbReference>
<dbReference type="Pfam" id="PF21307">
    <property type="entry name" value="Glyco_hydro_95_C"/>
    <property type="match status" value="1"/>
</dbReference>
<evidence type="ECO:0000259" key="2">
    <source>
        <dbReference type="Pfam" id="PF22124"/>
    </source>
</evidence>
<dbReference type="Proteomes" id="UP001305702">
    <property type="component" value="Chromosome"/>
</dbReference>
<dbReference type="SUPFAM" id="SSF48208">
    <property type="entry name" value="Six-hairpin glycosidases"/>
    <property type="match status" value="1"/>
</dbReference>
<sequence>MAIELDWEQFLAPNDMEWVVKPVSWDEGAFIGNGLIGAMIYGEEHAKKRHVLRFITGRTDVTAARTDRPGFPPRVPIGEIDLELSGMIYHPTQLRLDLWNAEMRAHVTTTCGEAKLHSFVHSEEPVMVIELETSEGEKDAGIVWYAHAEVDPVLRNADGRNLNQFIPEAKITRTVDNGIHVCFQEYNGKEGCVTAWKEVQLPDKRRLFYISITNGCDEKAKEGAVQAVQRASGADYEEWVNAHRAWWHRYYQQSFVSLPDGQLESFYWIQVYKLASATRRDNPIMDNQGPWLAPTPWAGIWFNMNVQMSYSPVYASNRLDIGESLVRALHNNQEQLIRNVDGKYRHDSAGLGRSCSFDLHSEVDDEVGNLTWICHNLWRQYRYSMNEDMLRNLLYPLLRRSINYYLHLLEEEEDGRLHLPATISPEYGSFMKTRVRDCHYDLSLLRWGCETLLNSCERLGVDEPLQDQWRDVLERLTPLPVDETGFMIGKDTPLAYGHRHFSHLLAVFPLHLVGCDTEEERQLIEKSLQHWIQKEGDLRGFSLTGAASIAAVLGRGSEALRYLKALLLLLKANTMYKEAGPVMETPLAGSEAIHDMLLQSWGGTLRIFPAVPEEWQDAAFHDLRAEGAFLVSAMRKNGVTEWIRVKSLEGEPCLIRTGWTGRIRWKITGSDQEYRAEAAAGAESILLNLRKGEEAFLYSTEAVPEFRMHPVTPSGRPVRPFGGLKPWRLYGFPSDIDG</sequence>
<dbReference type="KEGG" id="paun:MJA45_01690"/>
<reference evidence="3 4" key="1">
    <citation type="submission" date="2022-02" db="EMBL/GenBank/DDBJ databases">
        <title>Paenibacillus sp. MBLB1776 Whole Genome Shotgun Sequencing.</title>
        <authorList>
            <person name="Hwang C.Y."/>
            <person name="Cho E.-S."/>
            <person name="Seo M.-J."/>
        </authorList>
    </citation>
    <scope>NUCLEOTIDE SEQUENCE [LARGE SCALE GENOMIC DNA]</scope>
    <source>
        <strain evidence="3 4">MBLB1776</strain>
    </source>
</reference>
<dbReference type="AlphaFoldDB" id="A0AA96LEZ9"/>
<evidence type="ECO:0000259" key="1">
    <source>
        <dbReference type="Pfam" id="PF21307"/>
    </source>
</evidence>
<feature type="domain" description="Alpha fucosidase A-like C-terminal" evidence="1">
    <location>
        <begin position="599"/>
        <end position="693"/>
    </location>
</feature>
<dbReference type="GO" id="GO:0005975">
    <property type="term" value="P:carbohydrate metabolic process"/>
    <property type="evidence" value="ECO:0007669"/>
    <property type="project" value="InterPro"/>
</dbReference>